<evidence type="ECO:0000313" key="3">
    <source>
        <dbReference type="Proteomes" id="UP000626148"/>
    </source>
</evidence>
<keyword evidence="3" id="KW-1185">Reference proteome</keyword>
<proteinExistence type="predicted"/>
<feature type="transmembrane region" description="Helical" evidence="1">
    <location>
        <begin position="6"/>
        <end position="25"/>
    </location>
</feature>
<evidence type="ECO:0000256" key="1">
    <source>
        <dbReference type="SAM" id="Phobius"/>
    </source>
</evidence>
<dbReference type="EMBL" id="BMXR01000007">
    <property type="protein sequence ID" value="GGX61107.1"/>
    <property type="molecule type" value="Genomic_DNA"/>
</dbReference>
<gene>
    <name evidence="2" type="ORF">GCM10007392_31420</name>
</gene>
<evidence type="ECO:0000313" key="2">
    <source>
        <dbReference type="EMBL" id="GGX61107.1"/>
    </source>
</evidence>
<sequence>MIYQDVYWTAAAAYGLGVVGFLLVVWRVGRLLPWRPLRWWLTWLYLCVVLTPWQGSEPEPYLAPAIIVAAFDFLDVGMEASLAILKPMIQALVVGTLVIVLAGIALKIRDMKRYRAEPDNGEAA</sequence>
<protein>
    <submittedName>
        <fullName evidence="2">Uncharacterized protein</fullName>
    </submittedName>
</protein>
<accession>A0A918NEF1</accession>
<name>A0A918NEF1_9GAMM</name>
<organism evidence="2 3">
    <name type="scientific">Saccharospirillum salsuginis</name>
    <dbReference type="NCBI Taxonomy" id="418750"/>
    <lineage>
        <taxon>Bacteria</taxon>
        <taxon>Pseudomonadati</taxon>
        <taxon>Pseudomonadota</taxon>
        <taxon>Gammaproteobacteria</taxon>
        <taxon>Oceanospirillales</taxon>
        <taxon>Saccharospirillaceae</taxon>
        <taxon>Saccharospirillum</taxon>
    </lineage>
</organism>
<feature type="transmembrane region" description="Helical" evidence="1">
    <location>
        <begin position="88"/>
        <end position="106"/>
    </location>
</feature>
<keyword evidence="1" id="KW-1133">Transmembrane helix</keyword>
<comment type="caution">
    <text evidence="2">The sequence shown here is derived from an EMBL/GenBank/DDBJ whole genome shotgun (WGS) entry which is preliminary data.</text>
</comment>
<keyword evidence="1" id="KW-0812">Transmembrane</keyword>
<dbReference type="Proteomes" id="UP000626148">
    <property type="component" value="Unassembled WGS sequence"/>
</dbReference>
<dbReference type="AlphaFoldDB" id="A0A918NEF1"/>
<reference evidence="2" key="1">
    <citation type="journal article" date="2014" name="Int. J. Syst. Evol. Microbiol.">
        <title>Complete genome sequence of Corynebacterium casei LMG S-19264T (=DSM 44701T), isolated from a smear-ripened cheese.</title>
        <authorList>
            <consortium name="US DOE Joint Genome Institute (JGI-PGF)"/>
            <person name="Walter F."/>
            <person name="Albersmeier A."/>
            <person name="Kalinowski J."/>
            <person name="Ruckert C."/>
        </authorList>
    </citation>
    <scope>NUCLEOTIDE SEQUENCE</scope>
    <source>
        <strain evidence="2">KCTC 22169</strain>
    </source>
</reference>
<dbReference type="RefSeq" id="WP_189610348.1">
    <property type="nucleotide sequence ID" value="NZ_BMXR01000007.1"/>
</dbReference>
<reference evidence="2" key="2">
    <citation type="submission" date="2020-09" db="EMBL/GenBank/DDBJ databases">
        <authorList>
            <person name="Sun Q."/>
            <person name="Kim S."/>
        </authorList>
    </citation>
    <scope>NUCLEOTIDE SEQUENCE</scope>
    <source>
        <strain evidence="2">KCTC 22169</strain>
    </source>
</reference>
<keyword evidence="1" id="KW-0472">Membrane</keyword>